<evidence type="ECO:0000256" key="5">
    <source>
        <dbReference type="ARBA" id="ARBA00022692"/>
    </source>
</evidence>
<feature type="compositionally biased region" description="Basic and acidic residues" evidence="10">
    <location>
        <begin position="394"/>
        <end position="411"/>
    </location>
</feature>
<dbReference type="GO" id="GO:0016529">
    <property type="term" value="C:sarcoplasmic reticulum"/>
    <property type="evidence" value="ECO:0007669"/>
    <property type="project" value="TreeGrafter"/>
</dbReference>
<evidence type="ECO:0000256" key="7">
    <source>
        <dbReference type="ARBA" id="ARBA00022824"/>
    </source>
</evidence>
<sequence length="638" mass="67237">CCSRCWRYEDGGSGAAWGERDQDGGTGVCVGTSISKLTSEEGRGKGWGSQQGIHALGRTTGTYQGQFTNGMRHGYGVRQSVPYGMAVVVRSPLRTSLSSLRSEHSNGTVAPDSPASPASDGPTLPSPAIPRGGFALSLLANADAAARAPGGGGLFRRGALLGKLRRSESRASLGSQRSRVSFLKSDLSSGASDAASTASLGEGAEGADEAAPFEADIDATTTETYMGEWKNDKRSGFGVSERSSGLRYEGEWLDNLRHGYGCTTLPDGHREEGKYRHNVLVKGTKRRVLPLKSNKVRQKVEHGVEGAQRAAAIARQKAEIAASRTSHAKAKAEASEQAAVAANQESNIARTLARELAPDFYQPGPEYQKRRLLQEILENSESLLEPPERGAAGLRERPRESPQLHERETPRPEGGPPSPAGTPPQPKRPRPGASKDGLLGPGAWNGDPGGEGSRPTTPSEGAGRRSPARPATEHMAIEALQAPPASPPHTPSQEPEVALYRGYHSYAVRTAPPEPPPFEDEPEPELSGPDSAPSSPSTAPSSPAGAPMHAPAPRGPAPDSPAKLEPKPIVPKAEPKAKARKTEARGLTKAGAKKKARKEAALAAEAEVEVEEVPNTVLICMVILLNIGLAILFVHLLT</sequence>
<reference evidence="12" key="1">
    <citation type="submission" date="2025-08" db="UniProtKB">
        <authorList>
            <consortium name="Ensembl"/>
        </authorList>
    </citation>
    <scope>IDENTIFICATION</scope>
</reference>
<comment type="subcellular location">
    <subcellularLocation>
        <location evidence="2">Cell membrane</location>
        <topology evidence="2">Peripheral membrane protein</topology>
    </subcellularLocation>
    <subcellularLocation>
        <location evidence="1">Endoplasmic reticulum membrane</location>
        <topology evidence="1">Single-pass type IV membrane protein</topology>
    </subcellularLocation>
</comment>
<dbReference type="SMART" id="SM00698">
    <property type="entry name" value="MORN"/>
    <property type="match status" value="3"/>
</dbReference>
<feature type="region of interest" description="Disordered" evidence="10">
    <location>
        <begin position="98"/>
        <end position="128"/>
    </location>
</feature>
<dbReference type="GO" id="GO:0005789">
    <property type="term" value="C:endoplasmic reticulum membrane"/>
    <property type="evidence" value="ECO:0007669"/>
    <property type="project" value="UniProtKB-SubCell"/>
</dbReference>
<evidence type="ECO:0000256" key="9">
    <source>
        <dbReference type="ARBA" id="ARBA00023136"/>
    </source>
</evidence>
<dbReference type="Ensembl" id="ENSPSMT00000000033.1">
    <property type="protein sequence ID" value="ENSPSMP00000000026.1"/>
    <property type="gene ID" value="ENSPSMG00000000029.1"/>
</dbReference>
<keyword evidence="7" id="KW-0256">Endoplasmic reticulum</keyword>
<evidence type="ECO:0000256" key="2">
    <source>
        <dbReference type="ARBA" id="ARBA00004202"/>
    </source>
</evidence>
<dbReference type="SUPFAM" id="SSF82185">
    <property type="entry name" value="Histone H3 K4-specific methyltransferase SET7/9 N-terminal domain"/>
    <property type="match status" value="1"/>
</dbReference>
<feature type="compositionally biased region" description="Low complexity" evidence="10">
    <location>
        <begin position="185"/>
        <end position="202"/>
    </location>
</feature>
<evidence type="ECO:0000256" key="10">
    <source>
        <dbReference type="SAM" id="MobiDB-lite"/>
    </source>
</evidence>
<feature type="transmembrane region" description="Helical" evidence="11">
    <location>
        <begin position="616"/>
        <end position="637"/>
    </location>
</feature>
<dbReference type="InterPro" id="IPR003409">
    <property type="entry name" value="MORN"/>
</dbReference>
<dbReference type="PANTHER" id="PTHR23085">
    <property type="entry name" value="GH28348P"/>
    <property type="match status" value="1"/>
</dbReference>
<keyword evidence="5 11" id="KW-0812">Transmembrane</keyword>
<feature type="compositionally biased region" description="Basic and acidic residues" evidence="10">
    <location>
        <begin position="573"/>
        <end position="586"/>
    </location>
</feature>
<proteinExistence type="inferred from homology"/>
<gene>
    <name evidence="12" type="primary">JPH2</name>
</gene>
<evidence type="ECO:0000256" key="8">
    <source>
        <dbReference type="ARBA" id="ARBA00022989"/>
    </source>
</evidence>
<dbReference type="AlphaFoldDB" id="A0A8C8YFL3"/>
<dbReference type="Proteomes" id="UP000694414">
    <property type="component" value="Unplaced"/>
</dbReference>
<feature type="region of interest" description="Disordered" evidence="10">
    <location>
        <begin position="381"/>
        <end position="594"/>
    </location>
</feature>
<dbReference type="InterPro" id="IPR017191">
    <property type="entry name" value="Junctophilin"/>
</dbReference>
<dbReference type="GO" id="GO:0010314">
    <property type="term" value="F:phosphatidylinositol-5-phosphate binding"/>
    <property type="evidence" value="ECO:0007669"/>
    <property type="project" value="Ensembl"/>
</dbReference>
<evidence type="ECO:0000313" key="13">
    <source>
        <dbReference type="Proteomes" id="UP000694414"/>
    </source>
</evidence>
<feature type="compositionally biased region" description="Pro residues" evidence="10">
    <location>
        <begin position="413"/>
        <end position="426"/>
    </location>
</feature>
<evidence type="ECO:0000256" key="4">
    <source>
        <dbReference type="ARBA" id="ARBA00022475"/>
    </source>
</evidence>
<dbReference type="GeneTree" id="ENSGT00940000159411"/>
<keyword evidence="6" id="KW-0677">Repeat</keyword>
<evidence type="ECO:0000256" key="3">
    <source>
        <dbReference type="ARBA" id="ARBA00008599"/>
    </source>
</evidence>
<accession>A0A8C8YFL3</accession>
<dbReference type="GO" id="GO:0005886">
    <property type="term" value="C:plasma membrane"/>
    <property type="evidence" value="ECO:0007669"/>
    <property type="project" value="UniProtKB-SubCell"/>
</dbReference>
<feature type="region of interest" description="Disordered" evidence="10">
    <location>
        <begin position="184"/>
        <end position="216"/>
    </location>
</feature>
<dbReference type="Gene3D" id="2.20.110.10">
    <property type="entry name" value="Histone H3 K4-specific methyltransferase SET7/9 N-terminal domain"/>
    <property type="match status" value="1"/>
</dbReference>
<reference evidence="12" key="2">
    <citation type="submission" date="2025-09" db="UniProtKB">
        <authorList>
            <consortium name="Ensembl"/>
        </authorList>
    </citation>
    <scope>IDENTIFICATION</scope>
</reference>
<comment type="similarity">
    <text evidence="3">Belongs to the junctophilin family.</text>
</comment>
<dbReference type="GO" id="GO:0070300">
    <property type="term" value="F:phosphatidic acid binding"/>
    <property type="evidence" value="ECO:0007669"/>
    <property type="project" value="Ensembl"/>
</dbReference>
<evidence type="ECO:0000256" key="6">
    <source>
        <dbReference type="ARBA" id="ARBA00022737"/>
    </source>
</evidence>
<dbReference type="FunFam" id="2.20.110.10:FF:000001">
    <property type="entry name" value="Junctophilin"/>
    <property type="match status" value="1"/>
</dbReference>
<dbReference type="GO" id="GO:0032266">
    <property type="term" value="F:phosphatidylinositol-3-phosphate binding"/>
    <property type="evidence" value="ECO:0007669"/>
    <property type="project" value="Ensembl"/>
</dbReference>
<keyword evidence="8 11" id="KW-1133">Transmembrane helix</keyword>
<keyword evidence="9 11" id="KW-0472">Membrane</keyword>
<feature type="compositionally biased region" description="Low complexity" evidence="10">
    <location>
        <begin position="110"/>
        <end position="120"/>
    </location>
</feature>
<dbReference type="PANTHER" id="PTHR23085:SF26">
    <property type="entry name" value="JUNCTOPHILIN-2"/>
    <property type="match status" value="1"/>
</dbReference>
<dbReference type="GO" id="GO:0001786">
    <property type="term" value="F:phosphatidylserine binding"/>
    <property type="evidence" value="ECO:0007669"/>
    <property type="project" value="Ensembl"/>
</dbReference>
<evidence type="ECO:0000256" key="11">
    <source>
        <dbReference type="SAM" id="Phobius"/>
    </source>
</evidence>
<dbReference type="GO" id="GO:0030314">
    <property type="term" value="C:junctional membrane complex"/>
    <property type="evidence" value="ECO:0007669"/>
    <property type="project" value="InterPro"/>
</dbReference>
<dbReference type="GO" id="GO:0080025">
    <property type="term" value="F:phosphatidylinositol-3,5-bisphosphate binding"/>
    <property type="evidence" value="ECO:0007669"/>
    <property type="project" value="Ensembl"/>
</dbReference>
<dbReference type="GO" id="GO:0005547">
    <property type="term" value="F:phosphatidylinositol-3,4,5-trisphosphate binding"/>
    <property type="evidence" value="ECO:0007669"/>
    <property type="project" value="Ensembl"/>
</dbReference>
<dbReference type="GO" id="GO:0055074">
    <property type="term" value="P:calcium ion homeostasis"/>
    <property type="evidence" value="ECO:0007669"/>
    <property type="project" value="Ensembl"/>
</dbReference>
<keyword evidence="13" id="KW-1185">Reference proteome</keyword>
<organism evidence="12 13">
    <name type="scientific">Prolemur simus</name>
    <name type="common">Greater bamboo lemur</name>
    <name type="synonym">Hapalemur simus</name>
    <dbReference type="NCBI Taxonomy" id="1328070"/>
    <lineage>
        <taxon>Eukaryota</taxon>
        <taxon>Metazoa</taxon>
        <taxon>Chordata</taxon>
        <taxon>Craniata</taxon>
        <taxon>Vertebrata</taxon>
        <taxon>Euteleostomi</taxon>
        <taxon>Mammalia</taxon>
        <taxon>Eutheria</taxon>
        <taxon>Euarchontoglires</taxon>
        <taxon>Primates</taxon>
        <taxon>Strepsirrhini</taxon>
        <taxon>Lemuriformes</taxon>
        <taxon>Lemuridae</taxon>
        <taxon>Prolemur</taxon>
    </lineage>
</organism>
<dbReference type="GO" id="GO:0070273">
    <property type="term" value="F:phosphatidylinositol-4-phosphate binding"/>
    <property type="evidence" value="ECO:0007669"/>
    <property type="project" value="Ensembl"/>
</dbReference>
<dbReference type="Pfam" id="PF02493">
    <property type="entry name" value="MORN"/>
    <property type="match status" value="3"/>
</dbReference>
<name>A0A8C8YFL3_PROSS</name>
<feature type="compositionally biased region" description="Low complexity" evidence="10">
    <location>
        <begin position="525"/>
        <end position="547"/>
    </location>
</feature>
<evidence type="ECO:0000256" key="1">
    <source>
        <dbReference type="ARBA" id="ARBA00004163"/>
    </source>
</evidence>
<dbReference type="GO" id="GO:0005546">
    <property type="term" value="F:phosphatidylinositol-4,5-bisphosphate binding"/>
    <property type="evidence" value="ECO:0007669"/>
    <property type="project" value="Ensembl"/>
</dbReference>
<evidence type="ECO:0000313" key="12">
    <source>
        <dbReference type="Ensembl" id="ENSPSMP00000000026.1"/>
    </source>
</evidence>
<keyword evidence="4" id="KW-1003">Cell membrane</keyword>
<protein>
    <submittedName>
        <fullName evidence="12">Junctophilin 2</fullName>
    </submittedName>
</protein>